<organism evidence="3 4">
    <name type="scientific">Acrodontium crateriforme</name>
    <dbReference type="NCBI Taxonomy" id="150365"/>
    <lineage>
        <taxon>Eukaryota</taxon>
        <taxon>Fungi</taxon>
        <taxon>Dikarya</taxon>
        <taxon>Ascomycota</taxon>
        <taxon>Pezizomycotina</taxon>
        <taxon>Dothideomycetes</taxon>
        <taxon>Dothideomycetidae</taxon>
        <taxon>Mycosphaerellales</taxon>
        <taxon>Teratosphaeriaceae</taxon>
        <taxon>Acrodontium</taxon>
    </lineage>
</organism>
<dbReference type="Proteomes" id="UP001303373">
    <property type="component" value="Chromosome 7"/>
</dbReference>
<evidence type="ECO:0000313" key="3">
    <source>
        <dbReference type="EMBL" id="WPH01869.1"/>
    </source>
</evidence>
<keyword evidence="2" id="KW-0472">Membrane</keyword>
<dbReference type="InterPro" id="IPR021765">
    <property type="entry name" value="UstYa-like"/>
</dbReference>
<keyword evidence="4" id="KW-1185">Reference proteome</keyword>
<dbReference type="PANTHER" id="PTHR33365">
    <property type="entry name" value="YALI0B05434P"/>
    <property type="match status" value="1"/>
</dbReference>
<reference evidence="3 4" key="1">
    <citation type="submission" date="2023-11" db="EMBL/GenBank/DDBJ databases">
        <title>An acidophilic fungus is an integral part of prey digestion in a carnivorous sundew plant.</title>
        <authorList>
            <person name="Tsai I.J."/>
        </authorList>
    </citation>
    <scope>NUCLEOTIDE SEQUENCE [LARGE SCALE GENOMIC DNA]</scope>
    <source>
        <strain evidence="3">169a</strain>
    </source>
</reference>
<dbReference type="GO" id="GO:0043386">
    <property type="term" value="P:mycotoxin biosynthetic process"/>
    <property type="evidence" value="ECO:0007669"/>
    <property type="project" value="InterPro"/>
</dbReference>
<dbReference type="AlphaFoldDB" id="A0AAQ3M5V4"/>
<sequence>MNDRYNSYEKVYDSDAEELSDPDGLLMTQRNAVKRNSTRGLHLLTHLTAVLTGIILCFLALKWESHHFQRTCTDAKLRRSSVVPEELSRYSETVRYNGTLDFPSIYRGTWEEVDAAWIDVVNIGFLDLDVTDEDIKELGEDPETLARFPEKDGGGYVMTIEYTHQLHCLDLLRRVNPWNYPEYLKSADATNNEGDHKHTDKMFRTHVDHCTEMLRQILMCHADTTPIFEQWVSVRSHPWPNFNTVHQCRNFNAIHKWSQAHVKSVEVEWPERPAASKALAVPP</sequence>
<dbReference type="EMBL" id="CP138586">
    <property type="protein sequence ID" value="WPH01869.1"/>
    <property type="molecule type" value="Genomic_DNA"/>
</dbReference>
<evidence type="ECO:0008006" key="5">
    <source>
        <dbReference type="Google" id="ProtNLM"/>
    </source>
</evidence>
<dbReference type="Pfam" id="PF11807">
    <property type="entry name" value="UstYa"/>
    <property type="match status" value="1"/>
</dbReference>
<protein>
    <recommendedName>
        <fullName evidence="5">Tat pathway signal sequence</fullName>
    </recommendedName>
</protein>
<keyword evidence="2" id="KW-1133">Transmembrane helix</keyword>
<evidence type="ECO:0000256" key="1">
    <source>
        <dbReference type="ARBA" id="ARBA00035112"/>
    </source>
</evidence>
<feature type="transmembrane region" description="Helical" evidence="2">
    <location>
        <begin position="43"/>
        <end position="61"/>
    </location>
</feature>
<accession>A0AAQ3M5V4</accession>
<dbReference type="PANTHER" id="PTHR33365:SF14">
    <property type="entry name" value="TAT PATHWAY SIGNAL SEQUENCE"/>
    <property type="match status" value="1"/>
</dbReference>
<proteinExistence type="inferred from homology"/>
<evidence type="ECO:0000313" key="4">
    <source>
        <dbReference type="Proteomes" id="UP001303373"/>
    </source>
</evidence>
<evidence type="ECO:0000256" key="2">
    <source>
        <dbReference type="SAM" id="Phobius"/>
    </source>
</evidence>
<comment type="similarity">
    <text evidence="1">Belongs to the ustYa family.</text>
</comment>
<keyword evidence="2" id="KW-0812">Transmembrane</keyword>
<name>A0AAQ3M5V4_9PEZI</name>
<gene>
    <name evidence="3" type="ORF">R9X50_00472300</name>
</gene>